<organism evidence="1 2">
    <name type="scientific">Fusibacter bizertensis</name>
    <dbReference type="NCBI Taxonomy" id="1488331"/>
    <lineage>
        <taxon>Bacteria</taxon>
        <taxon>Bacillati</taxon>
        <taxon>Bacillota</taxon>
        <taxon>Clostridia</taxon>
        <taxon>Eubacteriales</taxon>
        <taxon>Eubacteriales Family XII. Incertae Sedis</taxon>
        <taxon>Fusibacter</taxon>
    </lineage>
</organism>
<accession>A0ABT6NA42</accession>
<keyword evidence="2" id="KW-1185">Reference proteome</keyword>
<dbReference type="InterPro" id="IPR050792">
    <property type="entry name" value="ADP-ribosylglycohydrolase"/>
</dbReference>
<keyword evidence="1" id="KW-0378">Hydrolase</keyword>
<dbReference type="Proteomes" id="UP001158045">
    <property type="component" value="Unassembled WGS sequence"/>
</dbReference>
<evidence type="ECO:0000313" key="2">
    <source>
        <dbReference type="Proteomes" id="UP001158045"/>
    </source>
</evidence>
<evidence type="ECO:0000313" key="1">
    <source>
        <dbReference type="EMBL" id="MDH8677275.1"/>
    </source>
</evidence>
<dbReference type="PANTHER" id="PTHR16222:SF17">
    <property type="entry name" value="SELENOPROTEIN J"/>
    <property type="match status" value="1"/>
</dbReference>
<comment type="caution">
    <text evidence="1">The sequence shown here is derived from an EMBL/GenBank/DDBJ whole genome shotgun (WGS) entry which is preliminary data.</text>
</comment>
<proteinExistence type="predicted"/>
<gene>
    <name evidence="1" type="ORF">QE109_03895</name>
</gene>
<dbReference type="EC" id="3.2.2.-" evidence="1"/>
<keyword evidence="1" id="KW-0326">Glycosidase</keyword>
<dbReference type="GO" id="GO:0016798">
    <property type="term" value="F:hydrolase activity, acting on glycosyl bonds"/>
    <property type="evidence" value="ECO:0007669"/>
    <property type="project" value="UniProtKB-KW"/>
</dbReference>
<dbReference type="PANTHER" id="PTHR16222">
    <property type="entry name" value="ADP-RIBOSYLGLYCOHYDROLASE"/>
    <property type="match status" value="1"/>
</dbReference>
<dbReference type="Gene3D" id="1.10.4080.10">
    <property type="entry name" value="ADP-ribosylation/Crystallin J1"/>
    <property type="match status" value="1"/>
</dbReference>
<dbReference type="RefSeq" id="WP_281093087.1">
    <property type="nucleotide sequence ID" value="NZ_JARYZI010000002.1"/>
</dbReference>
<reference evidence="1 2" key="1">
    <citation type="submission" date="2023-04" db="EMBL/GenBank/DDBJ databases">
        <title>Fusibacter bizertensis strain WBS, isolated from littoral bottom sediments of the Arctic seas - biochemical and genomic analysis.</title>
        <authorList>
            <person name="Brioukhanov A.L."/>
        </authorList>
    </citation>
    <scope>NUCLEOTIDE SEQUENCE [LARGE SCALE GENOMIC DNA]</scope>
    <source>
        <strain evidence="1 2">WBS</strain>
    </source>
</reference>
<name>A0ABT6NA42_9FIRM</name>
<dbReference type="InterPro" id="IPR005502">
    <property type="entry name" value="Ribosyl_crysJ1"/>
</dbReference>
<dbReference type="EMBL" id="JARYZI010000002">
    <property type="protein sequence ID" value="MDH8677275.1"/>
    <property type="molecule type" value="Genomic_DNA"/>
</dbReference>
<dbReference type="SUPFAM" id="SSF101478">
    <property type="entry name" value="ADP-ribosylglycohydrolase"/>
    <property type="match status" value="1"/>
</dbReference>
<dbReference type="Pfam" id="PF03747">
    <property type="entry name" value="ADP_ribosyl_GH"/>
    <property type="match status" value="1"/>
</dbReference>
<sequence>MERLKGMLFGAFVADAYALGLHWVYDTEKLSQEQDKLDGFITPSKGSFHFGKRRGEFTHYGDQSLLLLKSISSNNGFSLDVFKTHWLTFMSKYEGYMDHATKETLNTLDDRTHFGSSSDELGGFARVAPLIYYHFDDPLLKKYIEKQTRLTHNNDLVVNFSSFAVDLLLELIIGKPIIETIDKVSENYPMIKDWVEMIKPRLSEDTVTVIKDIGQSCSSQFAIPATLYLTLKYHDNFEEAMKQNVLSGGDSAGRGMVVGMFLGASLGFSKIPPQWCQSLLAYDLINGFTEHKLI</sequence>
<protein>
    <submittedName>
        <fullName evidence="1">ADP-ribosylglycohydrolase family protein</fullName>
        <ecNumber evidence="1">3.2.2.-</ecNumber>
    </submittedName>
</protein>
<dbReference type="InterPro" id="IPR036705">
    <property type="entry name" value="Ribosyl_crysJ1_sf"/>
</dbReference>